<reference evidence="2" key="1">
    <citation type="submission" date="2017-05" db="EMBL/GenBank/DDBJ databases">
        <authorList>
            <person name="Song R."/>
            <person name="Chenine A.L."/>
            <person name="Ruprecht R.M."/>
        </authorList>
    </citation>
    <scope>NUCLEOTIDE SEQUENCE [LARGE SCALE GENOMIC DNA]</scope>
</reference>
<name>A0A222YY16_9CAUD</name>
<dbReference type="Proteomes" id="UP000225918">
    <property type="component" value="Segment"/>
</dbReference>
<sequence>MSVLVIGQHYWGHAEDLAGAKAKFRKLGGKLSLGYTIAEFPEGLEFKGVDQLGRVFWSGDGEPTVTEVNPKVKR</sequence>
<keyword evidence="2" id="KW-1185">Reference proteome</keyword>
<organism evidence="1 2">
    <name type="scientific">Mycobacterium phage MyraDee</name>
    <dbReference type="NCBI Taxonomy" id="2024303"/>
    <lineage>
        <taxon>Viruses</taxon>
        <taxon>Duplodnaviria</taxon>
        <taxon>Heunggongvirae</taxon>
        <taxon>Uroviricota</taxon>
        <taxon>Caudoviricetes</taxon>
        <taxon>Myradeevirus</taxon>
        <taxon>Myradeevirus MyraDee</taxon>
    </lineage>
</organism>
<evidence type="ECO:0000313" key="1">
    <source>
        <dbReference type="EMBL" id="ASR77192.1"/>
    </source>
</evidence>
<accession>A0A222YY16</accession>
<dbReference type="EMBL" id="MF141539">
    <property type="protein sequence ID" value="ASR77192.1"/>
    <property type="molecule type" value="Genomic_DNA"/>
</dbReference>
<proteinExistence type="predicted"/>
<evidence type="ECO:0000313" key="2">
    <source>
        <dbReference type="Proteomes" id="UP000225918"/>
    </source>
</evidence>
<protein>
    <submittedName>
        <fullName evidence="1">Uncharacterized protein</fullName>
    </submittedName>
</protein>
<gene>
    <name evidence="1" type="ORF">SEA_MYRADEE_85</name>
</gene>